<comment type="caution">
    <text evidence="6">The sequence shown here is derived from an EMBL/GenBank/DDBJ whole genome shotgun (WGS) entry which is preliminary data.</text>
</comment>
<dbReference type="EMBL" id="JAYLLH010000031">
    <property type="protein sequence ID" value="MEC3862914.1"/>
    <property type="molecule type" value="Genomic_DNA"/>
</dbReference>
<dbReference type="SUPFAM" id="SSF46626">
    <property type="entry name" value="Cytochrome c"/>
    <property type="match status" value="1"/>
</dbReference>
<evidence type="ECO:0000256" key="3">
    <source>
        <dbReference type="ARBA" id="ARBA00023004"/>
    </source>
</evidence>
<evidence type="ECO:0000313" key="7">
    <source>
        <dbReference type="Proteomes" id="UP001348149"/>
    </source>
</evidence>
<dbReference type="InterPro" id="IPR051459">
    <property type="entry name" value="Cytochrome_c-type_DH"/>
</dbReference>
<accession>A0ABU6HLY9</accession>
<evidence type="ECO:0000256" key="4">
    <source>
        <dbReference type="PROSITE-ProRule" id="PRU00433"/>
    </source>
</evidence>
<dbReference type="Proteomes" id="UP001348149">
    <property type="component" value="Unassembled WGS sequence"/>
</dbReference>
<dbReference type="Pfam" id="PF00034">
    <property type="entry name" value="Cytochrom_C"/>
    <property type="match status" value="1"/>
</dbReference>
<evidence type="ECO:0000259" key="5">
    <source>
        <dbReference type="PROSITE" id="PS51007"/>
    </source>
</evidence>
<organism evidence="6 7">
    <name type="scientific">Mesobacterium hydrothermale</name>
    <dbReference type="NCBI Taxonomy" id="3111907"/>
    <lineage>
        <taxon>Bacteria</taxon>
        <taxon>Pseudomonadati</taxon>
        <taxon>Pseudomonadota</taxon>
        <taxon>Alphaproteobacteria</taxon>
        <taxon>Rhodobacterales</taxon>
        <taxon>Roseobacteraceae</taxon>
        <taxon>Mesobacterium</taxon>
    </lineage>
</organism>
<evidence type="ECO:0000313" key="6">
    <source>
        <dbReference type="EMBL" id="MEC3862914.1"/>
    </source>
</evidence>
<dbReference type="RefSeq" id="WP_326298987.1">
    <property type="nucleotide sequence ID" value="NZ_JAYLLH010000031.1"/>
</dbReference>
<proteinExistence type="predicted"/>
<dbReference type="PANTHER" id="PTHR35008">
    <property type="entry name" value="BLL4482 PROTEIN-RELATED"/>
    <property type="match status" value="1"/>
</dbReference>
<name>A0ABU6HLY9_9RHOB</name>
<reference evidence="6 7" key="1">
    <citation type="submission" date="2024-01" db="EMBL/GenBank/DDBJ databases">
        <title>Mesobacterium rodlantinim sp. nov., isolated from shallow sea hydrothermal systems off Kueishantao Island.</title>
        <authorList>
            <person name="Su Z."/>
            <person name="Tang K."/>
        </authorList>
    </citation>
    <scope>NUCLEOTIDE SEQUENCE [LARGE SCALE GENOMIC DNA]</scope>
    <source>
        <strain evidence="6 7">TK19101</strain>
    </source>
</reference>
<gene>
    <name evidence="6" type="ORF">VK792_16590</name>
</gene>
<keyword evidence="1 4" id="KW-0349">Heme</keyword>
<protein>
    <submittedName>
        <fullName evidence="6">Cytochrome c</fullName>
    </submittedName>
</protein>
<keyword evidence="3 4" id="KW-0408">Iron</keyword>
<keyword evidence="7" id="KW-1185">Reference proteome</keyword>
<dbReference type="InterPro" id="IPR036909">
    <property type="entry name" value="Cyt_c-like_dom_sf"/>
</dbReference>
<keyword evidence="2 4" id="KW-0479">Metal-binding</keyword>
<dbReference type="PROSITE" id="PS51007">
    <property type="entry name" value="CYTC"/>
    <property type="match status" value="1"/>
</dbReference>
<evidence type="ECO:0000256" key="2">
    <source>
        <dbReference type="ARBA" id="ARBA00022723"/>
    </source>
</evidence>
<sequence length="146" mass="15751">MFRQLTLAAALTGGPALAESLLPYQDAARVENGAVLYQDHCAACHGAKLEGEPNWKAPDADGYMPAPPHDETGHTWHHADPLLIQITALGTEAIIGGTYKSRMSGFADVLTMDEVLDVLAYIKSTWPDEVIAIHNDINARAAAFRN</sequence>
<dbReference type="PANTHER" id="PTHR35008:SF4">
    <property type="entry name" value="BLL4482 PROTEIN"/>
    <property type="match status" value="1"/>
</dbReference>
<evidence type="ECO:0000256" key="1">
    <source>
        <dbReference type="ARBA" id="ARBA00022617"/>
    </source>
</evidence>
<dbReference type="InterPro" id="IPR009056">
    <property type="entry name" value="Cyt_c-like_dom"/>
</dbReference>
<feature type="domain" description="Cytochrome c" evidence="5">
    <location>
        <begin position="28"/>
        <end position="126"/>
    </location>
</feature>
<dbReference type="Gene3D" id="1.10.760.10">
    <property type="entry name" value="Cytochrome c-like domain"/>
    <property type="match status" value="1"/>
</dbReference>